<sequence length="549" mass="62275">MSAIYLLLLSVSNLIFFPLPEYLSMSGRSVKLLVIVSQDDSRKLLLPDGIPESVDELIEKVREAFGLNGRFRLQYQDKDFGDVFVNLTNTRELQSLGTLKIIPLPDNDSFIAQTFDGTQSNDDALSSVGSGDTDDTVLLSSPSSETVSTRHQQWPKEFNIPRFSYDTELQLERGNALFKTNGTRLTVTPKMKSDILEKVCDEIYKYKSYPSSANFCEVSEALIKKHPCLAEKGSFNGCYGWTQRLKMKMGNLRTQLKGLGCPEYLVNSLKTKASDHPFPAKNVKRPKRGEANHIPSLPAGETTANLEVERLALLKEVKKRNNALTIREKMTKTFALRRQEIVENKPSVQELQERWPALFQQEEINAEFLRITTLPLQSKFMASLDRQSAQLLQVIRSKGGMFRDKTKDIVKVMDQSLDVDIRRECLLKCLILYLGEDASCLIKEYQADQREEAESEFEKTTMALFVIREKDALSHALDISIVIDGVEVLHELPSVACACAMMFGLIYALNLKYPEGLKYTFEAFQKLIMDIESMQISRRVQNISSKLQE</sequence>
<evidence type="ECO:0000313" key="1">
    <source>
        <dbReference type="Proteomes" id="UP000000437"/>
    </source>
</evidence>
<evidence type="ECO:0000313" key="2">
    <source>
        <dbReference type="RefSeq" id="XP_073779509.1"/>
    </source>
</evidence>
<accession>A0AC58HBZ5</accession>
<organism evidence="1 2">
    <name type="scientific">Danio rerio</name>
    <name type="common">Zebrafish</name>
    <name type="synonym">Brachydanio rerio</name>
    <dbReference type="NCBI Taxonomy" id="7955"/>
    <lineage>
        <taxon>Eukaryota</taxon>
        <taxon>Metazoa</taxon>
        <taxon>Chordata</taxon>
        <taxon>Craniata</taxon>
        <taxon>Vertebrata</taxon>
        <taxon>Euteleostomi</taxon>
        <taxon>Actinopterygii</taxon>
        <taxon>Neopterygii</taxon>
        <taxon>Teleostei</taxon>
        <taxon>Ostariophysi</taxon>
        <taxon>Cypriniformes</taxon>
        <taxon>Danionidae</taxon>
        <taxon>Danioninae</taxon>
        <taxon>Danio</taxon>
    </lineage>
</organism>
<name>A0AC58HBZ5_DANRE</name>
<dbReference type="Proteomes" id="UP000000437">
    <property type="component" value="Chromosome 15"/>
</dbReference>
<proteinExistence type="predicted"/>
<dbReference type="RefSeq" id="XP_073779509.1">
    <property type="nucleotide sequence ID" value="XM_073923408.1"/>
</dbReference>
<protein>
    <submittedName>
        <fullName evidence="2">Uncharacterized protein</fullName>
    </submittedName>
</protein>
<gene>
    <name evidence="2" type="primary">LOC141377776</name>
</gene>
<keyword evidence="1" id="KW-1185">Reference proteome</keyword>
<reference evidence="2" key="1">
    <citation type="submission" date="2025-08" db="UniProtKB">
        <authorList>
            <consortium name="RefSeq"/>
        </authorList>
    </citation>
    <scope>IDENTIFICATION</scope>
    <source>
        <strain evidence="2">Tuebingen</strain>
        <tissue evidence="2">Fibroblasts and whole tissue</tissue>
    </source>
</reference>